<dbReference type="RefSeq" id="WP_345494815.1">
    <property type="nucleotide sequence ID" value="NZ_BAABJM010000002.1"/>
</dbReference>
<evidence type="ECO:0008006" key="5">
    <source>
        <dbReference type="Google" id="ProtNLM"/>
    </source>
</evidence>
<evidence type="ECO:0000313" key="3">
    <source>
        <dbReference type="EMBL" id="GAA5049538.1"/>
    </source>
</evidence>
<dbReference type="CDD" id="cd00371">
    <property type="entry name" value="HMA"/>
    <property type="match status" value="1"/>
</dbReference>
<dbReference type="Proteomes" id="UP001500603">
    <property type="component" value="Unassembled WGS sequence"/>
</dbReference>
<evidence type="ECO:0000256" key="2">
    <source>
        <dbReference type="SAM" id="MobiDB-lite"/>
    </source>
</evidence>
<accession>A0ABP9K202</accession>
<reference evidence="4" key="1">
    <citation type="journal article" date="2019" name="Int. J. Syst. Evol. Microbiol.">
        <title>The Global Catalogue of Microorganisms (GCM) 10K type strain sequencing project: providing services to taxonomists for standard genome sequencing and annotation.</title>
        <authorList>
            <consortium name="The Broad Institute Genomics Platform"/>
            <consortium name="The Broad Institute Genome Sequencing Center for Infectious Disease"/>
            <person name="Wu L."/>
            <person name="Ma J."/>
        </authorList>
    </citation>
    <scope>NUCLEOTIDE SEQUENCE [LARGE SCALE GENOMIC DNA]</scope>
    <source>
        <strain evidence="4">JCM 18298</strain>
    </source>
</reference>
<evidence type="ECO:0000313" key="4">
    <source>
        <dbReference type="Proteomes" id="UP001500603"/>
    </source>
</evidence>
<protein>
    <recommendedName>
        <fullName evidence="5">Copper chaperone CopZ</fullName>
    </recommendedName>
</protein>
<keyword evidence="1" id="KW-0479">Metal-binding</keyword>
<dbReference type="PROSITE" id="PS01047">
    <property type="entry name" value="HMA_1"/>
    <property type="match status" value="1"/>
</dbReference>
<dbReference type="SUPFAM" id="SSF55008">
    <property type="entry name" value="HMA, heavy metal-associated domain"/>
    <property type="match status" value="1"/>
</dbReference>
<dbReference type="InterPro" id="IPR036163">
    <property type="entry name" value="HMA_dom_sf"/>
</dbReference>
<comment type="caution">
    <text evidence="3">The sequence shown here is derived from an EMBL/GenBank/DDBJ whole genome shotgun (WGS) entry which is preliminary data.</text>
</comment>
<keyword evidence="4" id="KW-1185">Reference proteome</keyword>
<dbReference type="EMBL" id="BAABJM010000002">
    <property type="protein sequence ID" value="GAA5049538.1"/>
    <property type="molecule type" value="Genomic_DNA"/>
</dbReference>
<dbReference type="InterPro" id="IPR017969">
    <property type="entry name" value="Heavy-metal-associated_CS"/>
</dbReference>
<dbReference type="InterPro" id="IPR006121">
    <property type="entry name" value="HMA_dom"/>
</dbReference>
<gene>
    <name evidence="3" type="ORF">GCM10023318_18540</name>
</gene>
<name>A0ABP9K202_9NOCA</name>
<feature type="region of interest" description="Disordered" evidence="2">
    <location>
        <begin position="414"/>
        <end position="470"/>
    </location>
</feature>
<sequence length="470" mass="50816">MTEYLPLSPHGNAAPHEPTSGADDYDRNAAATIVAALAYPDLFPTPSLTFTPRRFDYTSTEIRPEPGGQLTLSQRLYLERFMRPCTPEQVTTASHRLTWNDSAGVPNTGHYRVGGLGPAVPIVAREAARVLWATIDTDPGFAHRVSALPAADRRILDATTTDGEPVDIFRVGIEATARTLVQHALLADRTPYRTATEFAHGLRDSGIFTAAATRWYWELQASTYRRGMIPVDLVARPDGTVAYSQDTLTTLRAMKDATIADAHAVMHRATTEEGLDVDAAIAKYHDDLDLISRQYALLPTGAQPACLAAQAHRRGGQHHNLLSLVVDRFVAVFAELAPRCAIVEVRADHDAHAERPATAQDQIFAVPDMNCRHCVRTIGGVLESMGIEVLEIDLLSKRVVAEFRSPRNRARAFEALRDSGYNPSDAPVDPQDTSPPNAGVPADTAARSSGASANNSASPNNPASSINPAP</sequence>
<proteinExistence type="predicted"/>
<evidence type="ECO:0000256" key="1">
    <source>
        <dbReference type="ARBA" id="ARBA00022723"/>
    </source>
</evidence>
<dbReference type="Gene3D" id="3.30.70.100">
    <property type="match status" value="1"/>
</dbReference>
<feature type="region of interest" description="Disordered" evidence="2">
    <location>
        <begin position="1"/>
        <end position="24"/>
    </location>
</feature>
<organism evidence="3 4">
    <name type="scientific">Nocardia callitridis</name>
    <dbReference type="NCBI Taxonomy" id="648753"/>
    <lineage>
        <taxon>Bacteria</taxon>
        <taxon>Bacillati</taxon>
        <taxon>Actinomycetota</taxon>
        <taxon>Actinomycetes</taxon>
        <taxon>Mycobacteriales</taxon>
        <taxon>Nocardiaceae</taxon>
        <taxon>Nocardia</taxon>
    </lineage>
</organism>
<feature type="compositionally biased region" description="Low complexity" evidence="2">
    <location>
        <begin position="445"/>
        <end position="470"/>
    </location>
</feature>